<keyword evidence="14" id="KW-0472">Membrane</keyword>
<feature type="transmembrane region" description="Helical" evidence="14">
    <location>
        <begin position="97"/>
        <end position="116"/>
    </location>
</feature>
<dbReference type="RefSeq" id="WP_142928731.1">
    <property type="nucleotide sequence ID" value="NZ_ML660100.1"/>
</dbReference>
<dbReference type="PROSITE" id="PS50110">
    <property type="entry name" value="RESPONSE_REGULATORY"/>
    <property type="match status" value="2"/>
</dbReference>
<keyword evidence="3 12" id="KW-0597">Phosphoprotein</keyword>
<dbReference type="PANTHER" id="PTHR45339:SF5">
    <property type="entry name" value="HISTIDINE KINASE"/>
    <property type="match status" value="1"/>
</dbReference>
<dbReference type="Pfam" id="PF00072">
    <property type="entry name" value="Response_reg"/>
    <property type="match status" value="2"/>
</dbReference>
<feature type="domain" description="PAS" evidence="17">
    <location>
        <begin position="317"/>
        <end position="387"/>
    </location>
</feature>
<feature type="transmembrane region" description="Helical" evidence="14">
    <location>
        <begin position="72"/>
        <end position="90"/>
    </location>
</feature>
<dbReference type="SMART" id="SM00387">
    <property type="entry name" value="HATPase_c"/>
    <property type="match status" value="1"/>
</dbReference>
<dbReference type="SUPFAM" id="SSF55785">
    <property type="entry name" value="PYP-like sensor domain (PAS domain)"/>
    <property type="match status" value="1"/>
</dbReference>
<dbReference type="CDD" id="cd00082">
    <property type="entry name" value="HisKA"/>
    <property type="match status" value="1"/>
</dbReference>
<feature type="domain" description="Response regulatory" evidence="16">
    <location>
        <begin position="713"/>
        <end position="832"/>
    </location>
</feature>
<dbReference type="SMART" id="SM00448">
    <property type="entry name" value="REC"/>
    <property type="match status" value="2"/>
</dbReference>
<feature type="modified residue" description="Phosphohistidine" evidence="11">
    <location>
        <position position="1075"/>
    </location>
</feature>
<dbReference type="InterPro" id="IPR036890">
    <property type="entry name" value="HATPase_C_sf"/>
</dbReference>
<dbReference type="Gene3D" id="1.20.120.160">
    <property type="entry name" value="HPT domain"/>
    <property type="match status" value="1"/>
</dbReference>
<evidence type="ECO:0000256" key="12">
    <source>
        <dbReference type="PROSITE-ProRule" id="PRU00169"/>
    </source>
</evidence>
<evidence type="ECO:0000256" key="11">
    <source>
        <dbReference type="PROSITE-ProRule" id="PRU00110"/>
    </source>
</evidence>
<dbReference type="InterPro" id="IPR013767">
    <property type="entry name" value="PAS_fold"/>
</dbReference>
<dbReference type="SMART" id="SM00388">
    <property type="entry name" value="HisKA"/>
    <property type="match status" value="1"/>
</dbReference>
<dbReference type="FunFam" id="1.10.287.130:FF:000002">
    <property type="entry name" value="Two-component osmosensing histidine kinase"/>
    <property type="match status" value="1"/>
</dbReference>
<reference evidence="20 21" key="1">
    <citation type="submission" date="2019-06" db="EMBL/GenBank/DDBJ databases">
        <title>Whole genome sequence for Cellvibrionaceae sp. R142.</title>
        <authorList>
            <person name="Wang G."/>
        </authorList>
    </citation>
    <scope>NUCLEOTIDE SEQUENCE [LARGE SCALE GENOMIC DNA]</scope>
    <source>
        <strain evidence="20 21">R142</strain>
    </source>
</reference>
<dbReference type="InterPro" id="IPR005467">
    <property type="entry name" value="His_kinase_dom"/>
</dbReference>
<evidence type="ECO:0000256" key="5">
    <source>
        <dbReference type="ARBA" id="ARBA00022741"/>
    </source>
</evidence>
<dbReference type="SMART" id="SM00091">
    <property type="entry name" value="PAS"/>
    <property type="match status" value="1"/>
</dbReference>
<comment type="caution">
    <text evidence="20">The sequence shown here is derived from an EMBL/GenBank/DDBJ whole genome shotgun (WGS) entry which is preliminary data.</text>
</comment>
<dbReference type="Gene3D" id="3.30.565.10">
    <property type="entry name" value="Histidine kinase-like ATPase, C-terminal domain"/>
    <property type="match status" value="1"/>
</dbReference>
<keyword evidence="6" id="KW-0418">Kinase</keyword>
<evidence type="ECO:0000256" key="7">
    <source>
        <dbReference type="ARBA" id="ARBA00022840"/>
    </source>
</evidence>
<dbReference type="SUPFAM" id="SSF52172">
    <property type="entry name" value="CheY-like"/>
    <property type="match status" value="2"/>
</dbReference>
<dbReference type="Pfam" id="PF01627">
    <property type="entry name" value="Hpt"/>
    <property type="match status" value="1"/>
</dbReference>
<gene>
    <name evidence="20" type="ORF">FKG94_20090</name>
</gene>
<dbReference type="GO" id="GO:0005886">
    <property type="term" value="C:plasma membrane"/>
    <property type="evidence" value="ECO:0007669"/>
    <property type="project" value="UniProtKB-SubCell"/>
</dbReference>
<keyword evidence="7" id="KW-0067">ATP-binding</keyword>
<dbReference type="GO" id="GO:0006355">
    <property type="term" value="P:regulation of DNA-templated transcription"/>
    <property type="evidence" value="ECO:0007669"/>
    <property type="project" value="InterPro"/>
</dbReference>
<dbReference type="InterPro" id="IPR004358">
    <property type="entry name" value="Sig_transdc_His_kin-like_C"/>
</dbReference>
<evidence type="ECO:0000256" key="13">
    <source>
        <dbReference type="SAM" id="MobiDB-lite"/>
    </source>
</evidence>
<dbReference type="InterPro" id="IPR003594">
    <property type="entry name" value="HATPase_dom"/>
</dbReference>
<dbReference type="GO" id="GO:0000155">
    <property type="term" value="F:phosphorelay sensor kinase activity"/>
    <property type="evidence" value="ECO:0007669"/>
    <property type="project" value="InterPro"/>
</dbReference>
<keyword evidence="5" id="KW-0547">Nucleotide-binding</keyword>
<accession>A0A545T1W5</accession>
<evidence type="ECO:0000256" key="10">
    <source>
        <dbReference type="ARBA" id="ARBA00068150"/>
    </source>
</evidence>
<sequence length="1150" mass="123197">MISVSSSDTRLNSTTSHIVFAVIVVLICSLPTGLNLLGFDFGAQTAAAVPAAQLDGFLQVLAGAMYHALLEWSAVTMAVLTALATCLHYVVRRDITVPVIGMALLSAGLVDAYHTLTTARLIDAQIDGGDISIVPFTWVISRSFHAGIMVLGVSVCYWITRSGVRHSHPGRLHIHGTVKLMVIGLFFLVIAGVVVYLGAESDVLPRTVAEHTLLSRPLGVAPLVLFAVGACLFWLWYKQDPTLARLALVLSVLPGMIAQLHIALGSRALFDNHFAIADFLDNVFYGTVFVGILTDLVSQIEEKSRQQMDAARQAEETSARIQAILNSAAEAIITLDARGKILSFNKSAVRIFGYSEAQVRGRSVDRLLPARYREKYGDTLSGYIRAGRIVTGRELELYGVRENGDEVPVTLSVSEVVVPGGRIYTGFIRDISQQKQLEKEREAALEQAQASARMKSEFLASMSHEIRTPMNGVLGMLSLLLRGELSEKQGQYARLARASAESLLSLLNDILDFSKVEAGKLALEILEFDLRSHLEACTEAMALRTQAKKLELVLDVTQLQQTMVRGDPSRLRQILTNLIDNAIKFTETGEIVVRATLEDVPVAGVAAKKVPANAAAESLRLRCAVTDTGIGIPPDKMNSLFDAFTQVDASTTRQFGGSGLGLAIVHQLCGLMGGDIHVASEVGGGSRFEFSVLLQSGEKAGEVLPQLDMRGARILIVDDNGASREVLRRQLSLWGAQVTEAKDGFAALGQLEQQVAAPFTAAIVDMQMPAMDGATLGGRIRADKRFAALPLIGTTAVGEQGDADVFAGLGFAGCIPKPVSTSDLLDALHTVLGSSQTVRVADPLATRRRRKPWRRAQRQTARILLVEDNAINQEVALGILDEMGFSADVAGNGLEAVAALIGAPSGAPFQLILMDCQMPEMDGYAATRHIRAGGCGAHNRDITIIAMTANAMKGDKDKCLAAGMNDYLAKPIDADALQACLQRWLAALAAVVPPAATTVPGGDSQPVSSPDFSPDSSPDTAPLWDRAAALQRVRGKESRLLYLIGSFLSEMPKSVARLQQAIDWGHRDEIAAIAHVINGVAGNLSGLQVKAVAEQIEAAARAADLVAVGRLWPEFTEQFQLLEARLEQEVRQVPGSRRGAGPAGAQLGPD</sequence>
<keyword evidence="21" id="KW-1185">Reference proteome</keyword>
<feature type="domain" description="Response regulatory" evidence="16">
    <location>
        <begin position="862"/>
        <end position="985"/>
    </location>
</feature>
<dbReference type="AlphaFoldDB" id="A0A545T1W5"/>
<dbReference type="EC" id="2.7.13.3" evidence="2"/>
<dbReference type="Gene3D" id="1.10.287.130">
    <property type="match status" value="1"/>
</dbReference>
<dbReference type="FunFam" id="3.30.565.10:FF:000010">
    <property type="entry name" value="Sensor histidine kinase RcsC"/>
    <property type="match status" value="1"/>
</dbReference>
<dbReference type="InterPro" id="IPR036097">
    <property type="entry name" value="HisK_dim/P_sf"/>
</dbReference>
<feature type="transmembrane region" description="Helical" evidence="14">
    <location>
        <begin position="180"/>
        <end position="199"/>
    </location>
</feature>
<dbReference type="Gene3D" id="3.30.450.20">
    <property type="entry name" value="PAS domain"/>
    <property type="match status" value="1"/>
</dbReference>
<dbReference type="EMBL" id="VHSG01000022">
    <property type="protein sequence ID" value="TQV71189.1"/>
    <property type="molecule type" value="Genomic_DNA"/>
</dbReference>
<evidence type="ECO:0000256" key="8">
    <source>
        <dbReference type="ARBA" id="ARBA00023012"/>
    </source>
</evidence>
<dbReference type="PROSITE" id="PS50112">
    <property type="entry name" value="PAS"/>
    <property type="match status" value="1"/>
</dbReference>
<organism evidence="20 21">
    <name type="scientific">Exilibacterium tricleocarpae</name>
    <dbReference type="NCBI Taxonomy" id="2591008"/>
    <lineage>
        <taxon>Bacteria</taxon>
        <taxon>Pseudomonadati</taxon>
        <taxon>Pseudomonadota</taxon>
        <taxon>Gammaproteobacteria</taxon>
        <taxon>Cellvibrionales</taxon>
        <taxon>Cellvibrionaceae</taxon>
        <taxon>Exilibacterium</taxon>
    </lineage>
</organism>
<dbReference type="NCBIfam" id="TIGR00229">
    <property type="entry name" value="sensory_box"/>
    <property type="match status" value="1"/>
</dbReference>
<dbReference type="InterPro" id="IPR035965">
    <property type="entry name" value="PAS-like_dom_sf"/>
</dbReference>
<keyword evidence="8" id="KW-0902">Two-component regulatory system</keyword>
<evidence type="ECO:0000256" key="14">
    <source>
        <dbReference type="SAM" id="Phobius"/>
    </source>
</evidence>
<keyword evidence="14" id="KW-0812">Transmembrane</keyword>
<dbReference type="Proteomes" id="UP000319732">
    <property type="component" value="Unassembled WGS sequence"/>
</dbReference>
<evidence type="ECO:0000313" key="21">
    <source>
        <dbReference type="Proteomes" id="UP000319732"/>
    </source>
</evidence>
<dbReference type="PROSITE" id="PS50113">
    <property type="entry name" value="PAC"/>
    <property type="match status" value="1"/>
</dbReference>
<dbReference type="OrthoDB" id="6187449at2"/>
<name>A0A545T1W5_9GAMM</name>
<dbReference type="Pfam" id="PF00512">
    <property type="entry name" value="HisKA"/>
    <property type="match status" value="1"/>
</dbReference>
<dbReference type="InterPro" id="IPR000014">
    <property type="entry name" value="PAS"/>
</dbReference>
<dbReference type="CDD" id="cd17546">
    <property type="entry name" value="REC_hyHK_CKI1_RcsC-like"/>
    <property type="match status" value="1"/>
</dbReference>
<feature type="domain" description="Histidine kinase" evidence="15">
    <location>
        <begin position="461"/>
        <end position="696"/>
    </location>
</feature>
<feature type="modified residue" description="4-aspartylphosphate" evidence="12">
    <location>
        <position position="765"/>
    </location>
</feature>
<dbReference type="InterPro" id="IPR003661">
    <property type="entry name" value="HisK_dim/P_dom"/>
</dbReference>
<dbReference type="CDD" id="cd16922">
    <property type="entry name" value="HATPase_EvgS-ArcB-TorS-like"/>
    <property type="match status" value="1"/>
</dbReference>
<dbReference type="InterPro" id="IPR008207">
    <property type="entry name" value="Sig_transdc_His_kin_Hpt_dom"/>
</dbReference>
<dbReference type="Pfam" id="PF00989">
    <property type="entry name" value="PAS"/>
    <property type="match status" value="1"/>
</dbReference>
<evidence type="ECO:0000256" key="9">
    <source>
        <dbReference type="ARBA" id="ARBA00064003"/>
    </source>
</evidence>
<evidence type="ECO:0000256" key="1">
    <source>
        <dbReference type="ARBA" id="ARBA00000085"/>
    </source>
</evidence>
<dbReference type="SUPFAM" id="SSF47384">
    <property type="entry name" value="Homodimeric domain of signal transducing histidine kinase"/>
    <property type="match status" value="1"/>
</dbReference>
<evidence type="ECO:0000313" key="20">
    <source>
        <dbReference type="EMBL" id="TQV71189.1"/>
    </source>
</evidence>
<feature type="transmembrane region" description="Helical" evidence="14">
    <location>
        <begin position="244"/>
        <end position="264"/>
    </location>
</feature>
<dbReference type="Gene3D" id="3.40.50.2300">
    <property type="match status" value="2"/>
</dbReference>
<dbReference type="SUPFAM" id="SSF47226">
    <property type="entry name" value="Histidine-containing phosphotransfer domain, HPT domain"/>
    <property type="match status" value="1"/>
</dbReference>
<dbReference type="SUPFAM" id="SSF55874">
    <property type="entry name" value="ATPase domain of HSP90 chaperone/DNA topoisomerase II/histidine kinase"/>
    <property type="match status" value="1"/>
</dbReference>
<keyword evidence="14" id="KW-1133">Transmembrane helix</keyword>
<feature type="compositionally biased region" description="Low complexity" evidence="13">
    <location>
        <begin position="997"/>
        <end position="1019"/>
    </location>
</feature>
<dbReference type="PRINTS" id="PR00344">
    <property type="entry name" value="BCTRLSENSOR"/>
</dbReference>
<feature type="transmembrane region" description="Helical" evidence="14">
    <location>
        <begin position="136"/>
        <end position="159"/>
    </location>
</feature>
<evidence type="ECO:0000259" key="15">
    <source>
        <dbReference type="PROSITE" id="PS50109"/>
    </source>
</evidence>
<comment type="catalytic activity">
    <reaction evidence="1">
        <text>ATP + protein L-histidine = ADP + protein N-phospho-L-histidine.</text>
        <dbReference type="EC" id="2.7.13.3"/>
    </reaction>
</comment>
<evidence type="ECO:0000259" key="17">
    <source>
        <dbReference type="PROSITE" id="PS50112"/>
    </source>
</evidence>
<feature type="modified residue" description="4-aspartylphosphate" evidence="12">
    <location>
        <position position="915"/>
    </location>
</feature>
<dbReference type="InterPro" id="IPR036641">
    <property type="entry name" value="HPT_dom_sf"/>
</dbReference>
<dbReference type="PROSITE" id="PS50109">
    <property type="entry name" value="HIS_KIN"/>
    <property type="match status" value="1"/>
</dbReference>
<feature type="domain" description="HPt" evidence="19">
    <location>
        <begin position="1036"/>
        <end position="1133"/>
    </location>
</feature>
<evidence type="ECO:0000259" key="16">
    <source>
        <dbReference type="PROSITE" id="PS50110"/>
    </source>
</evidence>
<proteinExistence type="predicted"/>
<dbReference type="PROSITE" id="PS50894">
    <property type="entry name" value="HPT"/>
    <property type="match status" value="1"/>
</dbReference>
<dbReference type="PANTHER" id="PTHR45339">
    <property type="entry name" value="HYBRID SIGNAL TRANSDUCTION HISTIDINE KINASE J"/>
    <property type="match status" value="1"/>
</dbReference>
<comment type="subunit">
    <text evidence="9">At low DSF concentrations, interacts with RpfF.</text>
</comment>
<dbReference type="InterPro" id="IPR000700">
    <property type="entry name" value="PAS-assoc_C"/>
</dbReference>
<dbReference type="GO" id="GO:0005524">
    <property type="term" value="F:ATP binding"/>
    <property type="evidence" value="ECO:0007669"/>
    <property type="project" value="UniProtKB-KW"/>
</dbReference>
<dbReference type="CDD" id="cd00130">
    <property type="entry name" value="PAS"/>
    <property type="match status" value="1"/>
</dbReference>
<evidence type="ECO:0000259" key="18">
    <source>
        <dbReference type="PROSITE" id="PS50113"/>
    </source>
</evidence>
<dbReference type="Pfam" id="PF02518">
    <property type="entry name" value="HATPase_c"/>
    <property type="match status" value="1"/>
</dbReference>
<evidence type="ECO:0000259" key="19">
    <source>
        <dbReference type="PROSITE" id="PS50894"/>
    </source>
</evidence>
<evidence type="ECO:0000256" key="4">
    <source>
        <dbReference type="ARBA" id="ARBA00022679"/>
    </source>
</evidence>
<evidence type="ECO:0000256" key="6">
    <source>
        <dbReference type="ARBA" id="ARBA00022777"/>
    </source>
</evidence>
<evidence type="ECO:0000256" key="3">
    <source>
        <dbReference type="ARBA" id="ARBA00022553"/>
    </source>
</evidence>
<evidence type="ECO:0000256" key="2">
    <source>
        <dbReference type="ARBA" id="ARBA00012438"/>
    </source>
</evidence>
<dbReference type="InterPro" id="IPR001789">
    <property type="entry name" value="Sig_transdc_resp-reg_receiver"/>
</dbReference>
<feature type="region of interest" description="Disordered" evidence="13">
    <location>
        <begin position="997"/>
        <end position="1020"/>
    </location>
</feature>
<feature type="domain" description="PAC" evidence="18">
    <location>
        <begin position="393"/>
        <end position="443"/>
    </location>
</feature>
<protein>
    <recommendedName>
        <fullName evidence="10">Sensory/regulatory protein RpfC</fullName>
        <ecNumber evidence="2">2.7.13.3</ecNumber>
    </recommendedName>
</protein>
<keyword evidence="4" id="KW-0808">Transferase</keyword>
<feature type="transmembrane region" description="Helical" evidence="14">
    <location>
        <begin position="219"/>
        <end position="237"/>
    </location>
</feature>
<dbReference type="InterPro" id="IPR011006">
    <property type="entry name" value="CheY-like_superfamily"/>
</dbReference>